<feature type="region of interest" description="Disordered" evidence="1">
    <location>
        <begin position="91"/>
        <end position="111"/>
    </location>
</feature>
<name>A0ABR0JTZ6_9EURO</name>
<comment type="caution">
    <text evidence="3">The sequence shown here is derived from an EMBL/GenBank/DDBJ whole genome shotgun (WGS) entry which is preliminary data.</text>
</comment>
<protein>
    <submittedName>
        <fullName evidence="3">Uncharacterized protein</fullName>
    </submittedName>
</protein>
<proteinExistence type="predicted"/>
<evidence type="ECO:0000256" key="2">
    <source>
        <dbReference type="SAM" id="SignalP"/>
    </source>
</evidence>
<evidence type="ECO:0000313" key="3">
    <source>
        <dbReference type="EMBL" id="KAK5071426.1"/>
    </source>
</evidence>
<evidence type="ECO:0000256" key="1">
    <source>
        <dbReference type="SAM" id="MobiDB-lite"/>
    </source>
</evidence>
<sequence length="111" mass="11118">MKFTAPLAVLTLAGAAIAAPGNGDNSKQYTCTIEFANGQKTTASGTAPNGACVPLPIPEACTGVTLSKGDTKAATVQLFSDKACKDLVLSQPAGSKGSPNSQKVGSYCVKP</sequence>
<keyword evidence="2" id="KW-0732">Signal</keyword>
<organism evidence="3 4">
    <name type="scientific">Lithohypha guttulata</name>
    <dbReference type="NCBI Taxonomy" id="1690604"/>
    <lineage>
        <taxon>Eukaryota</taxon>
        <taxon>Fungi</taxon>
        <taxon>Dikarya</taxon>
        <taxon>Ascomycota</taxon>
        <taxon>Pezizomycotina</taxon>
        <taxon>Eurotiomycetes</taxon>
        <taxon>Chaetothyriomycetidae</taxon>
        <taxon>Chaetothyriales</taxon>
        <taxon>Trichomeriaceae</taxon>
        <taxon>Lithohypha</taxon>
    </lineage>
</organism>
<gene>
    <name evidence="3" type="ORF">LTR24_010535</name>
</gene>
<keyword evidence="4" id="KW-1185">Reference proteome</keyword>
<feature type="signal peptide" evidence="2">
    <location>
        <begin position="1"/>
        <end position="18"/>
    </location>
</feature>
<reference evidence="3 4" key="1">
    <citation type="submission" date="2023-08" db="EMBL/GenBank/DDBJ databases">
        <title>Black Yeasts Isolated from many extreme environments.</title>
        <authorList>
            <person name="Coleine C."/>
            <person name="Stajich J.E."/>
            <person name="Selbmann L."/>
        </authorList>
    </citation>
    <scope>NUCLEOTIDE SEQUENCE [LARGE SCALE GENOMIC DNA]</scope>
    <source>
        <strain evidence="3 4">CCFEE 5885</strain>
    </source>
</reference>
<feature type="chain" id="PRO_5046463861" evidence="2">
    <location>
        <begin position="19"/>
        <end position="111"/>
    </location>
</feature>
<evidence type="ECO:0000313" key="4">
    <source>
        <dbReference type="Proteomes" id="UP001345013"/>
    </source>
</evidence>
<accession>A0ABR0JTZ6</accession>
<dbReference type="EMBL" id="JAVRRG010000351">
    <property type="protein sequence ID" value="KAK5071426.1"/>
    <property type="molecule type" value="Genomic_DNA"/>
</dbReference>
<dbReference type="Proteomes" id="UP001345013">
    <property type="component" value="Unassembled WGS sequence"/>
</dbReference>